<keyword evidence="2" id="KW-1185">Reference proteome</keyword>
<reference evidence="1 2" key="1">
    <citation type="submission" date="2024-03" db="EMBL/GenBank/DDBJ databases">
        <title>A high-quality draft genome sequence of Diaporthe vaccinii, a causative agent of upright dieback and viscid rot disease in cranberry plants.</title>
        <authorList>
            <person name="Sarrasin M."/>
            <person name="Lang B.F."/>
            <person name="Burger G."/>
        </authorList>
    </citation>
    <scope>NUCLEOTIDE SEQUENCE [LARGE SCALE GENOMIC DNA]</scope>
    <source>
        <strain evidence="1 2">IS7</strain>
    </source>
</reference>
<accession>A0ABR4FD42</accession>
<sequence>MEKHFLPKLDWQEGSLSQIKDAALGVHADLDDPATLTVQQNFTAWWNIWRASGYNRGVVRRDYAQLDRIFPDRIRTAEEFLRRQDQQLRERGSSLWEKMINNKPILKIHEDGKR</sequence>
<comment type="caution">
    <text evidence="1">The sequence shown here is derived from an EMBL/GenBank/DDBJ whole genome shotgun (WGS) entry which is preliminary data.</text>
</comment>
<dbReference type="EMBL" id="JBAWTH010000003">
    <property type="protein sequence ID" value="KAL2292436.1"/>
    <property type="molecule type" value="Genomic_DNA"/>
</dbReference>
<evidence type="ECO:0000313" key="1">
    <source>
        <dbReference type="EMBL" id="KAL2292436.1"/>
    </source>
</evidence>
<protein>
    <submittedName>
        <fullName evidence="1">Uncharacterized protein</fullName>
    </submittedName>
</protein>
<evidence type="ECO:0000313" key="2">
    <source>
        <dbReference type="Proteomes" id="UP001600888"/>
    </source>
</evidence>
<organism evidence="1 2">
    <name type="scientific">Diaporthe vaccinii</name>
    <dbReference type="NCBI Taxonomy" id="105482"/>
    <lineage>
        <taxon>Eukaryota</taxon>
        <taxon>Fungi</taxon>
        <taxon>Dikarya</taxon>
        <taxon>Ascomycota</taxon>
        <taxon>Pezizomycotina</taxon>
        <taxon>Sordariomycetes</taxon>
        <taxon>Sordariomycetidae</taxon>
        <taxon>Diaporthales</taxon>
        <taxon>Diaporthaceae</taxon>
        <taxon>Diaporthe</taxon>
        <taxon>Diaporthe eres species complex</taxon>
    </lineage>
</organism>
<name>A0ABR4FD42_9PEZI</name>
<dbReference type="Proteomes" id="UP001600888">
    <property type="component" value="Unassembled WGS sequence"/>
</dbReference>
<proteinExistence type="predicted"/>
<gene>
    <name evidence="1" type="ORF">FJTKL_09408</name>
</gene>